<evidence type="ECO:0008006" key="3">
    <source>
        <dbReference type="Google" id="ProtNLM"/>
    </source>
</evidence>
<dbReference type="PANTHER" id="PTHR35279">
    <property type="match status" value="1"/>
</dbReference>
<dbReference type="InterPro" id="IPR023296">
    <property type="entry name" value="Glyco_hydro_beta-prop_sf"/>
</dbReference>
<accession>A0A660S771</accession>
<dbReference type="SUPFAM" id="SSF75005">
    <property type="entry name" value="Arabinanase/levansucrase/invertase"/>
    <property type="match status" value="1"/>
</dbReference>
<dbReference type="PANTHER" id="PTHR35279:SF1">
    <property type="entry name" value="ARABINANASE_LEVANSUCRASE_INVERTASE"/>
    <property type="match status" value="1"/>
</dbReference>
<proteinExistence type="predicted"/>
<evidence type="ECO:0000313" key="2">
    <source>
        <dbReference type="Proteomes" id="UP000282321"/>
    </source>
</evidence>
<gene>
    <name evidence="1" type="ORF">DRP44_05260</name>
</gene>
<protein>
    <recommendedName>
        <fullName evidence="3">Glycosyl hydrolase family 32 N-terminal domain-containing protein</fullName>
    </recommendedName>
</protein>
<dbReference type="EMBL" id="QNBC01000065">
    <property type="protein sequence ID" value="RKX65910.1"/>
    <property type="molecule type" value="Genomic_DNA"/>
</dbReference>
<evidence type="ECO:0000313" key="1">
    <source>
        <dbReference type="EMBL" id="RKX65910.1"/>
    </source>
</evidence>
<dbReference type="PROSITE" id="PS51257">
    <property type="entry name" value="PROKAR_LIPOPROTEIN"/>
    <property type="match status" value="1"/>
</dbReference>
<dbReference type="Proteomes" id="UP000282321">
    <property type="component" value="Unassembled WGS sequence"/>
</dbReference>
<organism evidence="1 2">
    <name type="scientific">candidate division TA06 bacterium</name>
    <dbReference type="NCBI Taxonomy" id="2250710"/>
    <lineage>
        <taxon>Bacteria</taxon>
        <taxon>Bacteria division TA06</taxon>
    </lineage>
</organism>
<comment type="caution">
    <text evidence="1">The sequence shown here is derived from an EMBL/GenBank/DDBJ whole genome shotgun (WGS) entry which is preliminary data.</text>
</comment>
<sequence length="381" mass="42914">MVSRKYTLKSVKAYLCLVAVIILLFSCNKENNKTFDLWGKYSGNPILSKSNKIFGDRVDWDYFCAADCSVLKDGDTFKMWYTGSGQTEIDGVIRVRIGYAYSTDGINWVKYENNPVLEPTPNEWDCVGIETVSVIIDDDAPLSERYKMWYAGVGESSGGLYKFGYAYSTDGINWIKYENNPILEAGLSNSWESGSPEGPTVIKDDDGLFKMWYGGLDTVNNGQPTDYRSNIGYAWSADGKSWEKYPDNPVLLTGDWGEWDAAVIQDPFVMKIDGIYYMWYSGFPEWLEIEGMTGVFQIGLAYSSDGITWTKSGNNPILTHGTNGAWDAAMVGFPSVITVNDELYMYYTGINTLYLPQFPNPYNWDIGLATCKKADLLIYNR</sequence>
<dbReference type="Gene3D" id="2.115.10.20">
    <property type="entry name" value="Glycosyl hydrolase domain, family 43"/>
    <property type="match status" value="3"/>
</dbReference>
<name>A0A660S771_UNCT6</name>
<dbReference type="AlphaFoldDB" id="A0A660S771"/>
<reference evidence="1 2" key="1">
    <citation type="submission" date="2018-06" db="EMBL/GenBank/DDBJ databases">
        <title>Extensive metabolic versatility and redundancy in microbially diverse, dynamic hydrothermal sediments.</title>
        <authorList>
            <person name="Dombrowski N."/>
            <person name="Teske A."/>
            <person name="Baker B.J."/>
        </authorList>
    </citation>
    <scope>NUCLEOTIDE SEQUENCE [LARGE SCALE GENOMIC DNA]</scope>
    <source>
        <strain evidence="1">B35_G9</strain>
    </source>
</reference>